<keyword evidence="11" id="KW-0407">Ion channel</keyword>
<dbReference type="RefSeq" id="WP_211421436.1">
    <property type="nucleotide sequence ID" value="NZ_CP072642.1"/>
</dbReference>
<dbReference type="InterPro" id="IPR027359">
    <property type="entry name" value="Volt_channel_dom_sf"/>
</dbReference>
<evidence type="ECO:0000256" key="9">
    <source>
        <dbReference type="ARBA" id="ARBA00023065"/>
    </source>
</evidence>
<keyword evidence="4 12" id="KW-0812">Transmembrane</keyword>
<comment type="subcellular location">
    <subcellularLocation>
        <location evidence="1">Membrane</location>
        <topology evidence="1">Multi-pass membrane protein</topology>
    </subcellularLocation>
</comment>
<evidence type="ECO:0000256" key="2">
    <source>
        <dbReference type="ARBA" id="ARBA00022448"/>
    </source>
</evidence>
<dbReference type="InterPro" id="IPR028325">
    <property type="entry name" value="VG_K_chnl"/>
</dbReference>
<sequence>MAKQSEEPHLGRWELFIQAVILLSLVDFALETLPSLSPTQRRLLEWFEVFSVAVFTVEYVVRAVGSRPAVKYLLSFYGIVDLVAILPFYLGLVVDLRALRALRFLRLLRILKLTRYSQAWRRFHRALIISREELILFAATALILIYLAAVGIYYFEHEAQPEVFASIFDGLWWAVATLTTVGYGDSYPVTAGGRFFTFVILVIGLGIVALPSGIVASALSKARAEEDEAARCGKTGDPWTDETDAD</sequence>
<keyword evidence="7" id="KW-0630">Potassium</keyword>
<evidence type="ECO:0000256" key="10">
    <source>
        <dbReference type="ARBA" id="ARBA00023136"/>
    </source>
</evidence>
<evidence type="ECO:0000256" key="8">
    <source>
        <dbReference type="ARBA" id="ARBA00022989"/>
    </source>
</evidence>
<keyword evidence="6" id="KW-0851">Voltage-gated channel</keyword>
<protein>
    <submittedName>
        <fullName evidence="14">Ion transporter</fullName>
    </submittedName>
</protein>
<name>A0ABX8B0A9_9BACT</name>
<evidence type="ECO:0000256" key="1">
    <source>
        <dbReference type="ARBA" id="ARBA00004141"/>
    </source>
</evidence>
<reference evidence="14 15" key="1">
    <citation type="submission" date="2021-03" db="EMBL/GenBank/DDBJ databases">
        <title>Genomic and phenotypic characterization of Chloracidobacterium isolates provides evidence for multiple species.</title>
        <authorList>
            <person name="Saini M.K."/>
            <person name="Costas A.M.G."/>
            <person name="Tank M."/>
            <person name="Bryant D.A."/>
        </authorList>
    </citation>
    <scope>NUCLEOTIDE SEQUENCE [LARGE SCALE GENOMIC DNA]</scope>
    <source>
        <strain evidence="14 15">N</strain>
    </source>
</reference>
<evidence type="ECO:0000256" key="11">
    <source>
        <dbReference type="ARBA" id="ARBA00023303"/>
    </source>
</evidence>
<dbReference type="Gene3D" id="1.10.287.70">
    <property type="match status" value="1"/>
</dbReference>
<evidence type="ECO:0000256" key="5">
    <source>
        <dbReference type="ARBA" id="ARBA00022826"/>
    </source>
</evidence>
<dbReference type="Pfam" id="PF00520">
    <property type="entry name" value="Ion_trans"/>
    <property type="match status" value="1"/>
</dbReference>
<keyword evidence="2" id="KW-0813">Transport</keyword>
<dbReference type="PRINTS" id="PR00169">
    <property type="entry name" value="KCHANNEL"/>
</dbReference>
<accession>A0ABX8B0A9</accession>
<evidence type="ECO:0000259" key="13">
    <source>
        <dbReference type="Pfam" id="PF00520"/>
    </source>
</evidence>
<proteinExistence type="predicted"/>
<keyword evidence="15" id="KW-1185">Reference proteome</keyword>
<evidence type="ECO:0000313" key="14">
    <source>
        <dbReference type="EMBL" id="QUV93011.1"/>
    </source>
</evidence>
<feature type="transmembrane region" description="Helical" evidence="12">
    <location>
        <begin position="195"/>
        <end position="219"/>
    </location>
</feature>
<feature type="transmembrane region" description="Helical" evidence="12">
    <location>
        <begin position="15"/>
        <end position="34"/>
    </location>
</feature>
<organism evidence="14 15">
    <name type="scientific">Chloracidobacterium sp. N</name>
    <dbReference type="NCBI Taxonomy" id="2821540"/>
    <lineage>
        <taxon>Bacteria</taxon>
        <taxon>Pseudomonadati</taxon>
        <taxon>Acidobacteriota</taxon>
        <taxon>Terriglobia</taxon>
        <taxon>Terriglobales</taxon>
        <taxon>Acidobacteriaceae</taxon>
        <taxon>Chloracidobacterium</taxon>
        <taxon>Chloracidobacterium aggregatum</taxon>
    </lineage>
</organism>
<dbReference type="Proteomes" id="UP000677668">
    <property type="component" value="Chromosome 1"/>
</dbReference>
<feature type="domain" description="Ion transport" evidence="13">
    <location>
        <begin position="13"/>
        <end position="226"/>
    </location>
</feature>
<dbReference type="Gene3D" id="1.20.120.350">
    <property type="entry name" value="Voltage-gated potassium channels. Chain C"/>
    <property type="match status" value="1"/>
</dbReference>
<keyword evidence="3" id="KW-0633">Potassium transport</keyword>
<gene>
    <name evidence="14" type="ORF">J8C05_06370</name>
</gene>
<evidence type="ECO:0000313" key="15">
    <source>
        <dbReference type="Proteomes" id="UP000677668"/>
    </source>
</evidence>
<evidence type="ECO:0000256" key="3">
    <source>
        <dbReference type="ARBA" id="ARBA00022538"/>
    </source>
</evidence>
<dbReference type="EMBL" id="CP072642">
    <property type="protein sequence ID" value="QUV93011.1"/>
    <property type="molecule type" value="Genomic_DNA"/>
</dbReference>
<keyword evidence="9" id="KW-0406">Ion transport</keyword>
<feature type="transmembrane region" description="Helical" evidence="12">
    <location>
        <begin position="76"/>
        <end position="99"/>
    </location>
</feature>
<evidence type="ECO:0000256" key="12">
    <source>
        <dbReference type="SAM" id="Phobius"/>
    </source>
</evidence>
<dbReference type="SUPFAM" id="SSF81324">
    <property type="entry name" value="Voltage-gated potassium channels"/>
    <property type="match status" value="1"/>
</dbReference>
<keyword evidence="5" id="KW-0631">Potassium channel</keyword>
<keyword evidence="8 12" id="KW-1133">Transmembrane helix</keyword>
<evidence type="ECO:0000256" key="7">
    <source>
        <dbReference type="ARBA" id="ARBA00022958"/>
    </source>
</evidence>
<dbReference type="InterPro" id="IPR005821">
    <property type="entry name" value="Ion_trans_dom"/>
</dbReference>
<dbReference type="PANTHER" id="PTHR11537">
    <property type="entry name" value="VOLTAGE-GATED POTASSIUM CHANNEL"/>
    <property type="match status" value="1"/>
</dbReference>
<evidence type="ECO:0000256" key="4">
    <source>
        <dbReference type="ARBA" id="ARBA00022692"/>
    </source>
</evidence>
<keyword evidence="10 12" id="KW-0472">Membrane</keyword>
<evidence type="ECO:0000256" key="6">
    <source>
        <dbReference type="ARBA" id="ARBA00022882"/>
    </source>
</evidence>
<feature type="transmembrane region" description="Helical" evidence="12">
    <location>
        <begin position="134"/>
        <end position="155"/>
    </location>
</feature>
<dbReference type="PANTHER" id="PTHR11537:SF254">
    <property type="entry name" value="POTASSIUM VOLTAGE-GATED CHANNEL PROTEIN SHAB"/>
    <property type="match status" value="1"/>
</dbReference>